<reference evidence="2" key="1">
    <citation type="submission" date="2018-05" db="EMBL/GenBank/DDBJ databases">
        <authorList>
            <person name="Lanie J.A."/>
            <person name="Ng W.-L."/>
            <person name="Kazmierczak K.M."/>
            <person name="Andrzejewski T.M."/>
            <person name="Davidsen T.M."/>
            <person name="Wayne K.J."/>
            <person name="Tettelin H."/>
            <person name="Glass J.I."/>
            <person name="Rusch D."/>
            <person name="Podicherti R."/>
            <person name="Tsui H.-C.T."/>
            <person name="Winkler M.E."/>
        </authorList>
    </citation>
    <scope>NUCLEOTIDE SEQUENCE</scope>
</reference>
<name>A0A382D9H1_9ZZZZ</name>
<feature type="domain" description="C4-type zinc ribbon" evidence="1">
    <location>
        <begin position="52"/>
        <end position="83"/>
    </location>
</feature>
<evidence type="ECO:0000259" key="1">
    <source>
        <dbReference type="Pfam" id="PF02591"/>
    </source>
</evidence>
<organism evidence="2">
    <name type="scientific">marine metagenome</name>
    <dbReference type="NCBI Taxonomy" id="408172"/>
    <lineage>
        <taxon>unclassified sequences</taxon>
        <taxon>metagenomes</taxon>
        <taxon>ecological metagenomes</taxon>
    </lineage>
</organism>
<dbReference type="Pfam" id="PF02591">
    <property type="entry name" value="Zn_ribbon_9"/>
    <property type="match status" value="1"/>
</dbReference>
<accession>A0A382D9H1</accession>
<sequence length="87" mass="9564">QQEKERLQQHAEMVAQAYHEAEGLVSATDLKTYRALQKSKGMAIAKVERGLCSGCAIAVPSHELQKLRTSTIPLRCSNCGRYLFASG</sequence>
<protein>
    <recommendedName>
        <fullName evidence="1">C4-type zinc ribbon domain-containing protein</fullName>
    </recommendedName>
</protein>
<dbReference type="AlphaFoldDB" id="A0A382D9H1"/>
<gene>
    <name evidence="2" type="ORF">METZ01_LOCUS187141</name>
</gene>
<dbReference type="Gene3D" id="1.10.287.1490">
    <property type="match status" value="1"/>
</dbReference>
<dbReference type="EMBL" id="UINC01037978">
    <property type="protein sequence ID" value="SVB34287.1"/>
    <property type="molecule type" value="Genomic_DNA"/>
</dbReference>
<evidence type="ECO:0000313" key="2">
    <source>
        <dbReference type="EMBL" id="SVB34287.1"/>
    </source>
</evidence>
<dbReference type="InterPro" id="IPR003743">
    <property type="entry name" value="Zf-RING_7"/>
</dbReference>
<feature type="non-terminal residue" evidence="2">
    <location>
        <position position="1"/>
    </location>
</feature>
<proteinExistence type="predicted"/>